<keyword evidence="6" id="KW-1185">Reference proteome</keyword>
<dbReference type="AlphaFoldDB" id="G5K2L3"/>
<comment type="caution">
    <text evidence="5">The sequence shown here is derived from an EMBL/GenBank/DDBJ whole genome shotgun (WGS) entry which is preliminary data.</text>
</comment>
<dbReference type="Pfam" id="PF12833">
    <property type="entry name" value="HTH_18"/>
    <property type="match status" value="1"/>
</dbReference>
<dbReference type="SMART" id="SM00342">
    <property type="entry name" value="HTH_ARAC"/>
    <property type="match status" value="1"/>
</dbReference>
<keyword evidence="2" id="KW-0238">DNA-binding</keyword>
<dbReference type="PANTHER" id="PTHR43280">
    <property type="entry name" value="ARAC-FAMILY TRANSCRIPTIONAL REGULATOR"/>
    <property type="match status" value="1"/>
</dbReference>
<evidence type="ECO:0000256" key="3">
    <source>
        <dbReference type="ARBA" id="ARBA00023163"/>
    </source>
</evidence>
<evidence type="ECO:0000259" key="4">
    <source>
        <dbReference type="PROSITE" id="PS01124"/>
    </source>
</evidence>
<dbReference type="STRING" id="764299.STRIC_1025"/>
<keyword evidence="1" id="KW-0805">Transcription regulation</keyword>
<sequence>MIGQLAHELGYSESYLYTLTKKHLNMTLSDYINQYRINQAIQLMIKEPDMLVYQIAEAVGIYDYRYFDRVFKKYMGQTVKSFKEEVLNEEILEK</sequence>
<keyword evidence="3" id="KW-0804">Transcription</keyword>
<dbReference type="InterPro" id="IPR018060">
    <property type="entry name" value="HTH_AraC"/>
</dbReference>
<protein>
    <submittedName>
        <fullName evidence="5">Transcriptional regulator, AraC family</fullName>
    </submittedName>
</protein>
<evidence type="ECO:0000313" key="5">
    <source>
        <dbReference type="EMBL" id="EHI69364.1"/>
    </source>
</evidence>
<proteinExistence type="predicted"/>
<dbReference type="GO" id="GO:0043565">
    <property type="term" value="F:sequence-specific DNA binding"/>
    <property type="evidence" value="ECO:0007669"/>
    <property type="project" value="InterPro"/>
</dbReference>
<reference evidence="5 6" key="1">
    <citation type="journal article" date="2014" name="Int. J. Syst. Evol. Microbiol.">
        <title>Phylogenomics and the dynamic genome evolution of the genus Streptococcus.</title>
        <authorList>
            <consortium name="The Broad Institute Genome Sequencing Platform"/>
            <person name="Richards V.P."/>
            <person name="Palmer S.R."/>
            <person name="Pavinski Bitar P.D."/>
            <person name="Qin X."/>
            <person name="Weinstock G.M."/>
            <person name="Highlander S.K."/>
            <person name="Town C.D."/>
            <person name="Burne R.A."/>
            <person name="Stanhope M.J."/>
        </authorList>
    </citation>
    <scope>NUCLEOTIDE SEQUENCE [LARGE SCALE GENOMIC DNA]</scope>
    <source>
        <strain evidence="5 6">707-05</strain>
    </source>
</reference>
<evidence type="ECO:0000256" key="2">
    <source>
        <dbReference type="ARBA" id="ARBA00023125"/>
    </source>
</evidence>
<evidence type="ECO:0000256" key="1">
    <source>
        <dbReference type="ARBA" id="ARBA00023015"/>
    </source>
</evidence>
<dbReference type="InterPro" id="IPR009057">
    <property type="entry name" value="Homeodomain-like_sf"/>
</dbReference>
<dbReference type="Gene3D" id="1.10.10.60">
    <property type="entry name" value="Homeodomain-like"/>
    <property type="match status" value="2"/>
</dbReference>
<dbReference type="PROSITE" id="PS01124">
    <property type="entry name" value="HTH_ARAC_FAMILY_2"/>
    <property type="match status" value="1"/>
</dbReference>
<dbReference type="SUPFAM" id="SSF46689">
    <property type="entry name" value="Homeodomain-like"/>
    <property type="match status" value="1"/>
</dbReference>
<feature type="domain" description="HTH araC/xylS-type" evidence="4">
    <location>
        <begin position="1"/>
        <end position="85"/>
    </location>
</feature>
<gene>
    <name evidence="5" type="ORF">STRIC_1025</name>
</gene>
<dbReference type="EMBL" id="AEUX02000006">
    <property type="protein sequence ID" value="EHI69364.1"/>
    <property type="molecule type" value="Genomic_DNA"/>
</dbReference>
<accession>G5K2L3</accession>
<dbReference type="Proteomes" id="UP000003330">
    <property type="component" value="Unassembled WGS sequence"/>
</dbReference>
<organism evidence="5 6">
    <name type="scientific">Streptococcus ictaluri 707-05</name>
    <dbReference type="NCBI Taxonomy" id="764299"/>
    <lineage>
        <taxon>Bacteria</taxon>
        <taxon>Bacillati</taxon>
        <taxon>Bacillota</taxon>
        <taxon>Bacilli</taxon>
        <taxon>Lactobacillales</taxon>
        <taxon>Streptococcaceae</taxon>
        <taxon>Streptococcus</taxon>
    </lineage>
</organism>
<name>G5K2L3_9STRE</name>
<dbReference type="GO" id="GO:0003700">
    <property type="term" value="F:DNA-binding transcription factor activity"/>
    <property type="evidence" value="ECO:0007669"/>
    <property type="project" value="InterPro"/>
</dbReference>
<dbReference type="PANTHER" id="PTHR43280:SF2">
    <property type="entry name" value="HTH-TYPE TRANSCRIPTIONAL REGULATOR EXSA"/>
    <property type="match status" value="1"/>
</dbReference>
<dbReference type="eggNOG" id="COG2207">
    <property type="taxonomic scope" value="Bacteria"/>
</dbReference>
<evidence type="ECO:0000313" key="6">
    <source>
        <dbReference type="Proteomes" id="UP000003330"/>
    </source>
</evidence>